<dbReference type="PANTHER" id="PTHR43674:SF2">
    <property type="entry name" value="BETA-UREIDOPROPIONASE"/>
    <property type="match status" value="1"/>
</dbReference>
<gene>
    <name evidence="3" type="ORF">NSPWAT_2784</name>
</gene>
<dbReference type="Proteomes" id="UP001157733">
    <property type="component" value="Chromosome"/>
</dbReference>
<sequence length="268" mass="30020">MKHPLKVGFLQTLPVFGDIESNLKQVELRLKTMNADLVVLPELFTTGYQFRNQAEARDLAEPIPDGPTTQALVQFSRQFNMHIVAGLAEKDGDILYNSAVLTGPEGYIGKYRKAHIFDTEKKIFAAGNLPLPVFDIGKARVGIMICFDWRFPETARTLALKGADLIAHPANLVLLTCPQSMITRCLENRVFAVTADRVGVEQRIEDETLRFIGQSQVVDPDGRVIVRASEDGEEDHVVEIDLADARNKSINPYNDLIADRREDLYKIL</sequence>
<dbReference type="EC" id="3.5.5.1" evidence="3"/>
<dbReference type="SUPFAM" id="SSF56317">
    <property type="entry name" value="Carbon-nitrogen hydrolase"/>
    <property type="match status" value="1"/>
</dbReference>
<dbReference type="InterPro" id="IPR003010">
    <property type="entry name" value="C-N_Hydrolase"/>
</dbReference>
<reference evidence="3 4" key="1">
    <citation type="submission" date="2022-09" db="EMBL/GenBank/DDBJ databases">
        <authorList>
            <person name="Kop L."/>
        </authorList>
    </citation>
    <scope>NUCLEOTIDE SEQUENCE [LARGE SCALE GENOMIC DNA]</scope>
    <source>
        <strain evidence="3 4">347</strain>
    </source>
</reference>
<proteinExistence type="predicted"/>
<dbReference type="RefSeq" id="WP_282012458.1">
    <property type="nucleotide sequence ID" value="NZ_OX336137.1"/>
</dbReference>
<evidence type="ECO:0000313" key="3">
    <source>
        <dbReference type="EMBL" id="CAI2719640.1"/>
    </source>
</evidence>
<keyword evidence="4" id="KW-1185">Reference proteome</keyword>
<organism evidence="3 4">
    <name type="scientific">Nitrospina watsonii</name>
    <dbReference type="NCBI Taxonomy" id="1323948"/>
    <lineage>
        <taxon>Bacteria</taxon>
        <taxon>Pseudomonadati</taxon>
        <taxon>Nitrospinota/Tectimicrobiota group</taxon>
        <taxon>Nitrospinota</taxon>
        <taxon>Nitrospinia</taxon>
        <taxon>Nitrospinales</taxon>
        <taxon>Nitrospinaceae</taxon>
        <taxon>Nitrospina</taxon>
    </lineage>
</organism>
<dbReference type="Gene3D" id="3.60.110.10">
    <property type="entry name" value="Carbon-nitrogen hydrolase"/>
    <property type="match status" value="1"/>
</dbReference>
<name>A0ABN8W4A8_9BACT</name>
<evidence type="ECO:0000256" key="1">
    <source>
        <dbReference type="ARBA" id="ARBA00022801"/>
    </source>
</evidence>
<dbReference type="GO" id="GO:0000257">
    <property type="term" value="F:nitrilase activity"/>
    <property type="evidence" value="ECO:0007669"/>
    <property type="project" value="UniProtKB-EC"/>
</dbReference>
<dbReference type="InterPro" id="IPR050345">
    <property type="entry name" value="Aliph_Amidase/BUP"/>
</dbReference>
<feature type="domain" description="CN hydrolase" evidence="2">
    <location>
        <begin position="5"/>
        <end position="242"/>
    </location>
</feature>
<protein>
    <submittedName>
        <fullName evidence="3">Nitrilase</fullName>
        <ecNumber evidence="3">3.5.5.1</ecNumber>
    </submittedName>
</protein>
<dbReference type="PANTHER" id="PTHR43674">
    <property type="entry name" value="NITRILASE C965.09-RELATED"/>
    <property type="match status" value="1"/>
</dbReference>
<evidence type="ECO:0000313" key="4">
    <source>
        <dbReference type="Proteomes" id="UP001157733"/>
    </source>
</evidence>
<keyword evidence="1 3" id="KW-0378">Hydrolase</keyword>
<evidence type="ECO:0000259" key="2">
    <source>
        <dbReference type="PROSITE" id="PS50263"/>
    </source>
</evidence>
<accession>A0ABN8W4A8</accession>
<dbReference type="PROSITE" id="PS50263">
    <property type="entry name" value="CN_HYDROLASE"/>
    <property type="match status" value="1"/>
</dbReference>
<dbReference type="Pfam" id="PF00795">
    <property type="entry name" value="CN_hydrolase"/>
    <property type="match status" value="1"/>
</dbReference>
<dbReference type="EMBL" id="OX336137">
    <property type="protein sequence ID" value="CAI2719640.1"/>
    <property type="molecule type" value="Genomic_DNA"/>
</dbReference>
<dbReference type="InterPro" id="IPR036526">
    <property type="entry name" value="C-N_Hydrolase_sf"/>
</dbReference>